<evidence type="ECO:0000256" key="2">
    <source>
        <dbReference type="ARBA" id="ARBA00023134"/>
    </source>
</evidence>
<reference evidence="3" key="1">
    <citation type="submission" date="2020-12" db="EMBL/GenBank/DDBJ databases">
        <authorList>
            <consortium name="Molecular Ecology Group"/>
        </authorList>
    </citation>
    <scope>NUCLEOTIDE SEQUENCE</scope>
    <source>
        <strain evidence="3">TBG_1078</strain>
    </source>
</reference>
<evidence type="ECO:0000256" key="1">
    <source>
        <dbReference type="ARBA" id="ARBA00022741"/>
    </source>
</evidence>
<dbReference type="InterPro" id="IPR002041">
    <property type="entry name" value="Ran_GTPase"/>
</dbReference>
<keyword evidence="1" id="KW-0547">Nucleotide-binding</keyword>
<proteinExistence type="predicted"/>
<dbReference type="Proteomes" id="UP000645828">
    <property type="component" value="Unassembled WGS sequence"/>
</dbReference>
<dbReference type="GO" id="GO:0005525">
    <property type="term" value="F:GTP binding"/>
    <property type="evidence" value="ECO:0007669"/>
    <property type="project" value="UniProtKB-KW"/>
</dbReference>
<evidence type="ECO:0000313" key="4">
    <source>
        <dbReference type="Proteomes" id="UP000645828"/>
    </source>
</evidence>
<dbReference type="SMART" id="SM00176">
    <property type="entry name" value="RAN"/>
    <property type="match status" value="1"/>
</dbReference>
<protein>
    <submittedName>
        <fullName evidence="3">(raccoon dog) hypothetical protein</fullName>
    </submittedName>
</protein>
<evidence type="ECO:0000313" key="3">
    <source>
        <dbReference type="EMBL" id="CAD7690488.1"/>
    </source>
</evidence>
<sequence>MAGQEKCARLTGGRYHLQARCAIVTLDVTARRTGMSTWKIPSVLCGHKVDNKHKTGKAKSIDISARSNYNFEKPFLCLSRKPFGDSNLELVAMTALAAPDDEHNLEVAQTTAHPDDNL</sequence>
<comment type="caution">
    <text evidence="3">The sequence shown here is derived from an EMBL/GenBank/DDBJ whole genome shotgun (WGS) entry which is preliminary data.</text>
</comment>
<dbReference type="GO" id="GO:0006606">
    <property type="term" value="P:protein import into nucleus"/>
    <property type="evidence" value="ECO:0007669"/>
    <property type="project" value="TreeGrafter"/>
</dbReference>
<dbReference type="Gene3D" id="3.40.50.300">
    <property type="entry name" value="P-loop containing nucleotide triphosphate hydrolases"/>
    <property type="match status" value="1"/>
</dbReference>
<dbReference type="AlphaFoldDB" id="A0A811ZNF0"/>
<accession>A0A811ZNF0</accession>
<dbReference type="InterPro" id="IPR027417">
    <property type="entry name" value="P-loop_NTPase"/>
</dbReference>
<dbReference type="EMBL" id="CAJHUB010000771">
    <property type="protein sequence ID" value="CAD7690488.1"/>
    <property type="molecule type" value="Genomic_DNA"/>
</dbReference>
<dbReference type="SUPFAM" id="SSF52540">
    <property type="entry name" value="P-loop containing nucleoside triphosphate hydrolases"/>
    <property type="match status" value="1"/>
</dbReference>
<organism evidence="3 4">
    <name type="scientific">Nyctereutes procyonoides</name>
    <name type="common">Raccoon dog</name>
    <name type="synonym">Canis procyonoides</name>
    <dbReference type="NCBI Taxonomy" id="34880"/>
    <lineage>
        <taxon>Eukaryota</taxon>
        <taxon>Metazoa</taxon>
        <taxon>Chordata</taxon>
        <taxon>Craniata</taxon>
        <taxon>Vertebrata</taxon>
        <taxon>Euteleostomi</taxon>
        <taxon>Mammalia</taxon>
        <taxon>Eutheria</taxon>
        <taxon>Laurasiatheria</taxon>
        <taxon>Carnivora</taxon>
        <taxon>Caniformia</taxon>
        <taxon>Canidae</taxon>
        <taxon>Nyctereutes</taxon>
    </lineage>
</organism>
<keyword evidence="2" id="KW-0342">GTP-binding</keyword>
<gene>
    <name evidence="3" type="ORF">NYPRO_LOCUS23282</name>
</gene>
<name>A0A811ZNF0_NYCPR</name>
<keyword evidence="4" id="KW-1185">Reference proteome</keyword>
<dbReference type="GO" id="GO:0005634">
    <property type="term" value="C:nucleus"/>
    <property type="evidence" value="ECO:0007669"/>
    <property type="project" value="TreeGrafter"/>
</dbReference>
<dbReference type="PANTHER" id="PTHR24071:SF0">
    <property type="entry name" value="GTP-BINDING NUCLEAR PROTEIN RAN"/>
    <property type="match status" value="1"/>
</dbReference>
<dbReference type="GO" id="GO:0000054">
    <property type="term" value="P:ribosomal subunit export from nucleus"/>
    <property type="evidence" value="ECO:0007669"/>
    <property type="project" value="TreeGrafter"/>
</dbReference>
<dbReference type="GO" id="GO:0005737">
    <property type="term" value="C:cytoplasm"/>
    <property type="evidence" value="ECO:0007669"/>
    <property type="project" value="TreeGrafter"/>
</dbReference>
<dbReference type="GO" id="GO:0003924">
    <property type="term" value="F:GTPase activity"/>
    <property type="evidence" value="ECO:0007669"/>
    <property type="project" value="InterPro"/>
</dbReference>
<dbReference type="PANTHER" id="PTHR24071">
    <property type="entry name" value="RAN GTPASE"/>
    <property type="match status" value="1"/>
</dbReference>